<keyword evidence="2" id="KW-1185">Reference proteome</keyword>
<evidence type="ECO:0000313" key="2">
    <source>
        <dbReference type="Proteomes" id="UP000620127"/>
    </source>
</evidence>
<gene>
    <name evidence="1" type="ORF">GCM10011282_23270</name>
</gene>
<name>A0ABQ2XGF3_9BURK</name>
<accession>A0ABQ2XGF3</accession>
<dbReference type="EMBL" id="BMYT01000003">
    <property type="protein sequence ID" value="GGX16266.1"/>
    <property type="molecule type" value="Genomic_DNA"/>
</dbReference>
<proteinExistence type="predicted"/>
<evidence type="ECO:0000313" key="1">
    <source>
        <dbReference type="EMBL" id="GGX16266.1"/>
    </source>
</evidence>
<reference evidence="2" key="1">
    <citation type="journal article" date="2019" name="Int. J. Syst. Evol. Microbiol.">
        <title>The Global Catalogue of Microorganisms (GCM) 10K type strain sequencing project: providing services to taxonomists for standard genome sequencing and annotation.</title>
        <authorList>
            <consortium name="The Broad Institute Genomics Platform"/>
            <consortium name="The Broad Institute Genome Sequencing Center for Infectious Disease"/>
            <person name="Wu L."/>
            <person name="Ma J."/>
        </authorList>
    </citation>
    <scope>NUCLEOTIDE SEQUENCE [LARGE SCALE GENOMIC DNA]</scope>
    <source>
        <strain evidence="2">KCTC 23916</strain>
    </source>
</reference>
<comment type="caution">
    <text evidence="1">The sequence shown here is derived from an EMBL/GenBank/DDBJ whole genome shotgun (WGS) entry which is preliminary data.</text>
</comment>
<sequence>MRKAKIDAKDAPARISDADILLEAIVDESESVLIGVALFIRRLTALQKAK</sequence>
<protein>
    <submittedName>
        <fullName evidence="1">Uncharacterized protein</fullName>
    </submittedName>
</protein>
<dbReference type="Proteomes" id="UP000620127">
    <property type="component" value="Unassembled WGS sequence"/>
</dbReference>
<organism evidence="1 2">
    <name type="scientific">Undibacterium macrobrachii</name>
    <dbReference type="NCBI Taxonomy" id="1119058"/>
    <lineage>
        <taxon>Bacteria</taxon>
        <taxon>Pseudomonadati</taxon>
        <taxon>Pseudomonadota</taxon>
        <taxon>Betaproteobacteria</taxon>
        <taxon>Burkholderiales</taxon>
        <taxon>Oxalobacteraceae</taxon>
        <taxon>Undibacterium</taxon>
    </lineage>
</organism>